<organism evidence="1 2">
    <name type="scientific">Hymenoscyphus albidus</name>
    <dbReference type="NCBI Taxonomy" id="595503"/>
    <lineage>
        <taxon>Eukaryota</taxon>
        <taxon>Fungi</taxon>
        <taxon>Dikarya</taxon>
        <taxon>Ascomycota</taxon>
        <taxon>Pezizomycotina</taxon>
        <taxon>Leotiomycetes</taxon>
        <taxon>Helotiales</taxon>
        <taxon>Helotiaceae</taxon>
        <taxon>Hymenoscyphus</taxon>
    </lineage>
</organism>
<comment type="caution">
    <text evidence="1">The sequence shown here is derived from an EMBL/GenBank/DDBJ whole genome shotgun (WGS) entry which is preliminary data.</text>
</comment>
<proteinExistence type="predicted"/>
<dbReference type="EMBL" id="CAJVRM010000296">
    <property type="protein sequence ID" value="CAG8979111.1"/>
    <property type="molecule type" value="Genomic_DNA"/>
</dbReference>
<keyword evidence="2" id="KW-1185">Reference proteome</keyword>
<evidence type="ECO:0000313" key="1">
    <source>
        <dbReference type="EMBL" id="CAG8979111.1"/>
    </source>
</evidence>
<dbReference type="AlphaFoldDB" id="A0A9N9Q9L2"/>
<accession>A0A9N9Q9L2</accession>
<gene>
    <name evidence="1" type="ORF">HYALB_00000244</name>
</gene>
<reference evidence="1" key="1">
    <citation type="submission" date="2021-07" db="EMBL/GenBank/DDBJ databases">
        <authorList>
            <person name="Durling M."/>
        </authorList>
    </citation>
    <scope>NUCLEOTIDE SEQUENCE</scope>
</reference>
<dbReference type="Proteomes" id="UP000701801">
    <property type="component" value="Unassembled WGS sequence"/>
</dbReference>
<evidence type="ECO:0000313" key="2">
    <source>
        <dbReference type="Proteomes" id="UP000701801"/>
    </source>
</evidence>
<protein>
    <submittedName>
        <fullName evidence="1">Uncharacterized protein</fullName>
    </submittedName>
</protein>
<sequence>MSLAVISRLNYLFKEQVFRHEESINEIRSPKSLSLKYPEMIRRNVYVQLVTAIKENTVEL</sequence>
<name>A0A9N9Q9L2_9HELO</name>